<sequence>MAYMTTKNRITQKSPAELLYGINLTTPSSWEYLETNENMEEAIQERLGFINSTLPELREVTVNKIVENKRYVASKYNQK</sequence>
<organism evidence="1 2">
    <name type="scientific">Zancudomyces culisetae</name>
    <name type="common">Gut fungus</name>
    <name type="synonym">Smittium culisetae</name>
    <dbReference type="NCBI Taxonomy" id="1213189"/>
    <lineage>
        <taxon>Eukaryota</taxon>
        <taxon>Fungi</taxon>
        <taxon>Fungi incertae sedis</taxon>
        <taxon>Zoopagomycota</taxon>
        <taxon>Kickxellomycotina</taxon>
        <taxon>Harpellomycetes</taxon>
        <taxon>Harpellales</taxon>
        <taxon>Legeriomycetaceae</taxon>
        <taxon>Zancudomyces</taxon>
    </lineage>
</organism>
<gene>
    <name evidence="1" type="ORF">AX774_g3365</name>
</gene>
<protein>
    <submittedName>
        <fullName evidence="1">Uncharacterized protein</fullName>
    </submittedName>
</protein>
<reference evidence="2" key="1">
    <citation type="submission" date="2017-01" db="EMBL/GenBank/DDBJ databases">
        <authorList>
            <person name="Wang Y."/>
            <person name="White M."/>
            <person name="Kvist S."/>
            <person name="Moncalvo J.-M."/>
        </authorList>
    </citation>
    <scope>NUCLEOTIDE SEQUENCE [LARGE SCALE GENOMIC DNA]</scope>
    <source>
        <strain evidence="2">COL-18-3</strain>
    </source>
</reference>
<dbReference type="Proteomes" id="UP000188320">
    <property type="component" value="Unassembled WGS sequence"/>
</dbReference>
<feature type="non-terminal residue" evidence="1">
    <location>
        <position position="79"/>
    </location>
</feature>
<proteinExistence type="predicted"/>
<keyword evidence="2" id="KW-1185">Reference proteome</keyword>
<dbReference type="AlphaFoldDB" id="A0A1R1PQB8"/>
<comment type="caution">
    <text evidence="1">The sequence shown here is derived from an EMBL/GenBank/DDBJ whole genome shotgun (WGS) entry which is preliminary data.</text>
</comment>
<dbReference type="EMBL" id="LSSK01000499">
    <property type="protein sequence ID" value="OMH83131.1"/>
    <property type="molecule type" value="Genomic_DNA"/>
</dbReference>
<evidence type="ECO:0000313" key="1">
    <source>
        <dbReference type="EMBL" id="OMH83131.1"/>
    </source>
</evidence>
<accession>A0A1R1PQB8</accession>
<name>A0A1R1PQB8_ZANCU</name>
<evidence type="ECO:0000313" key="2">
    <source>
        <dbReference type="Proteomes" id="UP000188320"/>
    </source>
</evidence>
<dbReference type="OrthoDB" id="5592268at2759"/>